<evidence type="ECO:0000313" key="3">
    <source>
        <dbReference type="Proteomes" id="UP000005237"/>
    </source>
</evidence>
<feature type="compositionally biased region" description="Low complexity" evidence="1">
    <location>
        <begin position="201"/>
        <end position="241"/>
    </location>
</feature>
<proteinExistence type="predicted"/>
<keyword evidence="3" id="KW-1185">Reference proteome</keyword>
<feature type="compositionally biased region" description="Gly residues" evidence="1">
    <location>
        <begin position="242"/>
        <end position="251"/>
    </location>
</feature>
<dbReference type="EnsemblMetazoa" id="CJA34071.1">
    <property type="protein sequence ID" value="CJA34071.1"/>
    <property type="gene ID" value="WBGene00209918"/>
</dbReference>
<reference evidence="2" key="2">
    <citation type="submission" date="2022-06" db="UniProtKB">
        <authorList>
            <consortium name="EnsemblMetazoa"/>
        </authorList>
    </citation>
    <scope>IDENTIFICATION</scope>
    <source>
        <strain evidence="2">DF5081</strain>
    </source>
</reference>
<sequence length="340" mass="37181">MPQQGHGYPNGPMNGQGNTPTGSSSVLESLINQPQQYPNHHHHGQMAPPPDRNAVQRVAQRPPGMGPPGQQGVMSVEDQNIYNMKLRNMRGSCESLRTRARQCRTEGNHEAAHKLEVMLSVLEGKRVVSLEYLQHLETWIARKQDFLNIAPINHNVPNHMGMGDNVMNGDHGMMGNGQVHNPYGHPGYGHGQYMGAPPPHQMHQMHPSMWHQQQQQQQQHQQQQQQQQQHRMMQQEHMMVGGPPGAGGGPMHGMYRGDMGHDQMTSPINSHRHAPYQTPVMRNSMRGGGGGGAGGMPNGPGPIGRDRNSMSGSMSGPNSGASMNPMGTPGPKSGRARFDG</sequence>
<evidence type="ECO:0000256" key="1">
    <source>
        <dbReference type="SAM" id="MobiDB-lite"/>
    </source>
</evidence>
<feature type="region of interest" description="Disordered" evidence="1">
    <location>
        <begin position="1"/>
        <end position="73"/>
    </location>
</feature>
<feature type="compositionally biased region" description="Polar residues" evidence="1">
    <location>
        <begin position="13"/>
        <end position="31"/>
    </location>
</feature>
<feature type="compositionally biased region" description="Gly residues" evidence="1">
    <location>
        <begin position="286"/>
        <end position="302"/>
    </location>
</feature>
<name>A0A8R1EF29_CAEJA</name>
<reference evidence="3" key="1">
    <citation type="submission" date="2010-08" db="EMBL/GenBank/DDBJ databases">
        <authorList>
            <consortium name="Caenorhabditis japonica Sequencing Consortium"/>
            <person name="Wilson R.K."/>
        </authorList>
    </citation>
    <scope>NUCLEOTIDE SEQUENCE [LARGE SCALE GENOMIC DNA]</scope>
    <source>
        <strain evidence="3">DF5081</strain>
    </source>
</reference>
<feature type="region of interest" description="Disordered" evidence="1">
    <location>
        <begin position="200"/>
        <end position="262"/>
    </location>
</feature>
<feature type="region of interest" description="Disordered" evidence="1">
    <location>
        <begin position="285"/>
        <end position="340"/>
    </location>
</feature>
<accession>A0A8R1EF29</accession>
<feature type="compositionally biased region" description="Low complexity" evidence="1">
    <location>
        <begin position="309"/>
        <end position="324"/>
    </location>
</feature>
<evidence type="ECO:0000313" key="2">
    <source>
        <dbReference type="EnsemblMetazoa" id="CJA34071.1"/>
    </source>
</evidence>
<dbReference type="Proteomes" id="UP000005237">
    <property type="component" value="Unassembled WGS sequence"/>
</dbReference>
<organism evidence="2 3">
    <name type="scientific">Caenorhabditis japonica</name>
    <dbReference type="NCBI Taxonomy" id="281687"/>
    <lineage>
        <taxon>Eukaryota</taxon>
        <taxon>Metazoa</taxon>
        <taxon>Ecdysozoa</taxon>
        <taxon>Nematoda</taxon>
        <taxon>Chromadorea</taxon>
        <taxon>Rhabditida</taxon>
        <taxon>Rhabditina</taxon>
        <taxon>Rhabditomorpha</taxon>
        <taxon>Rhabditoidea</taxon>
        <taxon>Rhabditidae</taxon>
        <taxon>Peloderinae</taxon>
        <taxon>Caenorhabditis</taxon>
    </lineage>
</organism>
<dbReference type="AlphaFoldDB" id="A0A8R1EF29"/>
<protein>
    <submittedName>
        <fullName evidence="2">Mediator of RNA polymerase II transcription subunit 15</fullName>
    </submittedName>
</protein>